<gene>
    <name evidence="2" type="ORF">DVT68_15210</name>
</gene>
<feature type="signal peptide" evidence="1">
    <location>
        <begin position="1"/>
        <end position="23"/>
    </location>
</feature>
<dbReference type="AlphaFoldDB" id="A0A370K5B5"/>
<dbReference type="Proteomes" id="UP000254711">
    <property type="component" value="Unassembled WGS sequence"/>
</dbReference>
<comment type="caution">
    <text evidence="2">The sequence shown here is derived from an EMBL/GenBank/DDBJ whole genome shotgun (WGS) entry which is preliminary data.</text>
</comment>
<proteinExistence type="predicted"/>
<reference evidence="2 3" key="1">
    <citation type="submission" date="2018-07" db="EMBL/GenBank/DDBJ databases">
        <title>Dyella solisilvae sp. nov., isolated from the pine and broad-leaved mixed forest soil.</title>
        <authorList>
            <person name="Gao Z."/>
            <person name="Qiu L."/>
        </authorList>
    </citation>
    <scope>NUCLEOTIDE SEQUENCE [LARGE SCALE GENOMIC DNA]</scope>
    <source>
        <strain evidence="2 3">DHG54</strain>
    </source>
</reference>
<protein>
    <recommendedName>
        <fullName evidence="4">DUF4440 domain-containing protein</fullName>
    </recommendedName>
</protein>
<evidence type="ECO:0000313" key="3">
    <source>
        <dbReference type="Proteomes" id="UP000254711"/>
    </source>
</evidence>
<keyword evidence="1" id="KW-0732">Signal</keyword>
<evidence type="ECO:0000256" key="1">
    <source>
        <dbReference type="SAM" id="SignalP"/>
    </source>
</evidence>
<feature type="chain" id="PRO_5016771024" description="DUF4440 domain-containing protein" evidence="1">
    <location>
        <begin position="24"/>
        <end position="162"/>
    </location>
</feature>
<evidence type="ECO:0000313" key="2">
    <source>
        <dbReference type="EMBL" id="RDI97637.1"/>
    </source>
</evidence>
<accession>A0A370K5B5</accession>
<keyword evidence="3" id="KW-1185">Reference proteome</keyword>
<sequence>MRLVRLLPLLISAALAVPALSFAADQYVPLQQRMSPEEFKAAGLDKLSPDELKNLDAWLSGHPKVVTKEVTKTVDESGKPVFYPSKEKAGPVQARVQGEFAGFNGHGEFTLDNGQVWKQADSTRISCMTSTNPKVQIRRSLLGNWMMAVDGCNDTTSVVRVK</sequence>
<dbReference type="EMBL" id="QQSY01000004">
    <property type="protein sequence ID" value="RDI97637.1"/>
    <property type="molecule type" value="Genomic_DNA"/>
</dbReference>
<evidence type="ECO:0008006" key="4">
    <source>
        <dbReference type="Google" id="ProtNLM"/>
    </source>
</evidence>
<name>A0A370K5B5_9GAMM</name>
<organism evidence="2 3">
    <name type="scientific">Dyella solisilvae</name>
    <dbReference type="NCBI Taxonomy" id="1920168"/>
    <lineage>
        <taxon>Bacteria</taxon>
        <taxon>Pseudomonadati</taxon>
        <taxon>Pseudomonadota</taxon>
        <taxon>Gammaproteobacteria</taxon>
        <taxon>Lysobacterales</taxon>
        <taxon>Rhodanobacteraceae</taxon>
        <taxon>Dyella</taxon>
    </lineage>
</organism>
<dbReference type="OrthoDB" id="8703271at2"/>
<dbReference type="RefSeq" id="WP_114825955.1">
    <property type="nucleotide sequence ID" value="NZ_QQSY01000004.1"/>
</dbReference>